<dbReference type="EMBL" id="JAUHHV010000001">
    <property type="protein sequence ID" value="KAK1439598.1"/>
    <property type="molecule type" value="Genomic_DNA"/>
</dbReference>
<dbReference type="Proteomes" id="UP001229421">
    <property type="component" value="Unassembled WGS sequence"/>
</dbReference>
<feature type="domain" description="Myb-like" evidence="4">
    <location>
        <begin position="348"/>
        <end position="390"/>
    </location>
</feature>
<sequence length="556" mass="64541">MTNDLLPFGDGDNLVETDGDHSKKDKHREKKSKSESKEGRETDGDRLKKEKKDKNREKTGKSESKEDVETDGDHSKKKKKDKHREKTGKFESKEGVDEDQHDTSNLVNDDLQKKNKKRKRKHSSEKAEIKEMEMDQDDAPGEEKECDPKLEKKKTNIVKDGSEDTSKKTDKKKKRKKDGKSLEAETNISMTEESTLKAQDMEDKSTKKRKIKVKDSKVKNKTSESVENNTEKPKAKSKSKSKKVSFSGHVEVFPTSDSQPEKETTEGDGLIRGKRFTPEEDEIVKQAVLDYITVKGLGDDGLKRVLNCRSYRGMKKCWQEIGLCLPNRPSTAVYYRAHILFERGETRSWSAEEIELLREFHEKYGNDWKKLAEELGKHRFHVKDTWRRIKLENLKNGRWSQEEYQNLHDLVNLDLQMKISGEEEKMSKHGMLRDNIPWTAISEKLSTRTDATCCRKWYNQLTSSLVAEKKWSDADDYRMIGALYEIDAACVDDVDWDDLLEHRPGEICLKRWNQMVKHIGDYRSKSFGEQVDILAKRYCPDLAEIREDWDSKPVVP</sequence>
<evidence type="ECO:0000313" key="7">
    <source>
        <dbReference type="Proteomes" id="UP001229421"/>
    </source>
</evidence>
<organism evidence="6 7">
    <name type="scientific">Tagetes erecta</name>
    <name type="common">African marigold</name>
    <dbReference type="NCBI Taxonomy" id="13708"/>
    <lineage>
        <taxon>Eukaryota</taxon>
        <taxon>Viridiplantae</taxon>
        <taxon>Streptophyta</taxon>
        <taxon>Embryophyta</taxon>
        <taxon>Tracheophyta</taxon>
        <taxon>Spermatophyta</taxon>
        <taxon>Magnoliopsida</taxon>
        <taxon>eudicotyledons</taxon>
        <taxon>Gunneridae</taxon>
        <taxon>Pentapetalae</taxon>
        <taxon>asterids</taxon>
        <taxon>campanulids</taxon>
        <taxon>Asterales</taxon>
        <taxon>Asteraceae</taxon>
        <taxon>Asteroideae</taxon>
        <taxon>Heliantheae alliance</taxon>
        <taxon>Tageteae</taxon>
        <taxon>Tagetes</taxon>
    </lineage>
</organism>
<feature type="compositionally biased region" description="Basic residues" evidence="3">
    <location>
        <begin position="75"/>
        <end position="86"/>
    </location>
</feature>
<feature type="region of interest" description="Disordered" evidence="3">
    <location>
        <begin position="1"/>
        <end position="274"/>
    </location>
</feature>
<feature type="domain" description="Myb-like" evidence="4">
    <location>
        <begin position="391"/>
        <end position="461"/>
    </location>
</feature>
<dbReference type="SUPFAM" id="SSF46689">
    <property type="entry name" value="Homeodomain-like"/>
    <property type="match status" value="2"/>
</dbReference>
<feature type="domain" description="Myb-like" evidence="4">
    <location>
        <begin position="463"/>
        <end position="516"/>
    </location>
</feature>
<feature type="compositionally biased region" description="Basic and acidic residues" evidence="3">
    <location>
        <begin position="213"/>
        <end position="234"/>
    </location>
</feature>
<feature type="compositionally biased region" description="Basic and acidic residues" evidence="3">
    <location>
        <begin position="32"/>
        <end position="74"/>
    </location>
</feature>
<name>A0AAD8LHF4_TARER</name>
<dbReference type="PROSITE" id="PS51294">
    <property type="entry name" value="HTH_MYB"/>
    <property type="match status" value="1"/>
</dbReference>
<gene>
    <name evidence="6" type="ORF">QVD17_05418</name>
</gene>
<feature type="compositionally biased region" description="Basic and acidic residues" evidence="3">
    <location>
        <begin position="141"/>
        <end position="154"/>
    </location>
</feature>
<evidence type="ECO:0000259" key="5">
    <source>
        <dbReference type="PROSITE" id="PS51294"/>
    </source>
</evidence>
<dbReference type="PANTHER" id="PTHR47430:SF5">
    <property type="entry name" value="SANT_MYB DOMAIN, HOMEODOMAIN-LIKE PROTEIN-RELATED"/>
    <property type="match status" value="1"/>
</dbReference>
<dbReference type="Gene3D" id="1.10.10.60">
    <property type="entry name" value="Homeodomain-like"/>
    <property type="match status" value="2"/>
</dbReference>
<dbReference type="PANTHER" id="PTHR47430">
    <property type="entry name" value="GB|AAC33480.1"/>
    <property type="match status" value="1"/>
</dbReference>
<protein>
    <submittedName>
        <fullName evidence="6">Uncharacterized protein</fullName>
    </submittedName>
</protein>
<accession>A0AAD8LHF4</accession>
<evidence type="ECO:0000256" key="1">
    <source>
        <dbReference type="ARBA" id="ARBA00004123"/>
    </source>
</evidence>
<evidence type="ECO:0000313" key="6">
    <source>
        <dbReference type="EMBL" id="KAK1439598.1"/>
    </source>
</evidence>
<dbReference type="CDD" id="cd00167">
    <property type="entry name" value="SANT"/>
    <property type="match status" value="1"/>
</dbReference>
<feature type="compositionally biased region" description="Basic residues" evidence="3">
    <location>
        <begin position="169"/>
        <end position="178"/>
    </location>
</feature>
<evidence type="ECO:0000256" key="3">
    <source>
        <dbReference type="SAM" id="MobiDB-lite"/>
    </source>
</evidence>
<dbReference type="GO" id="GO:0005634">
    <property type="term" value="C:nucleus"/>
    <property type="evidence" value="ECO:0007669"/>
    <property type="project" value="UniProtKB-SubCell"/>
</dbReference>
<evidence type="ECO:0000259" key="4">
    <source>
        <dbReference type="PROSITE" id="PS50090"/>
    </source>
</evidence>
<dbReference type="InterPro" id="IPR017930">
    <property type="entry name" value="Myb_dom"/>
</dbReference>
<keyword evidence="2" id="KW-0539">Nucleus</keyword>
<dbReference type="SMART" id="SM00717">
    <property type="entry name" value="SANT"/>
    <property type="match status" value="3"/>
</dbReference>
<dbReference type="InterPro" id="IPR009057">
    <property type="entry name" value="Homeodomain-like_sf"/>
</dbReference>
<reference evidence="6" key="1">
    <citation type="journal article" date="2023" name="bioRxiv">
        <title>Improved chromosome-level genome assembly for marigold (Tagetes erecta).</title>
        <authorList>
            <person name="Jiang F."/>
            <person name="Yuan L."/>
            <person name="Wang S."/>
            <person name="Wang H."/>
            <person name="Xu D."/>
            <person name="Wang A."/>
            <person name="Fan W."/>
        </authorList>
    </citation>
    <scope>NUCLEOTIDE SEQUENCE</scope>
    <source>
        <strain evidence="6">WSJ</strain>
        <tissue evidence="6">Leaf</tissue>
    </source>
</reference>
<proteinExistence type="predicted"/>
<comment type="subcellular location">
    <subcellularLocation>
        <location evidence="1">Nucleus</location>
    </subcellularLocation>
</comment>
<dbReference type="Pfam" id="PF13921">
    <property type="entry name" value="Myb_DNA-bind_6"/>
    <property type="match status" value="1"/>
</dbReference>
<feature type="compositionally biased region" description="Polar residues" evidence="3">
    <location>
        <begin position="184"/>
        <end position="197"/>
    </location>
</feature>
<evidence type="ECO:0000256" key="2">
    <source>
        <dbReference type="ARBA" id="ARBA00023242"/>
    </source>
</evidence>
<dbReference type="AlphaFoldDB" id="A0AAD8LHF4"/>
<feature type="compositionally biased region" description="Basic and acidic residues" evidence="3">
    <location>
        <begin position="259"/>
        <end position="271"/>
    </location>
</feature>
<comment type="caution">
    <text evidence="6">The sequence shown here is derived from an EMBL/GenBank/DDBJ whole genome shotgun (WGS) entry which is preliminary data.</text>
</comment>
<keyword evidence="7" id="KW-1185">Reference proteome</keyword>
<dbReference type="PROSITE" id="PS50090">
    <property type="entry name" value="MYB_LIKE"/>
    <property type="match status" value="3"/>
</dbReference>
<feature type="compositionally biased region" description="Basic and acidic residues" evidence="3">
    <location>
        <begin position="124"/>
        <end position="133"/>
    </location>
</feature>
<feature type="domain" description="HTH myb-type" evidence="5">
    <location>
        <begin position="347"/>
        <end position="394"/>
    </location>
</feature>
<dbReference type="InterPro" id="IPR001005">
    <property type="entry name" value="SANT/Myb"/>
</dbReference>
<feature type="compositionally biased region" description="Basic residues" evidence="3">
    <location>
        <begin position="114"/>
        <end position="123"/>
    </location>
</feature>